<dbReference type="NCBIfam" id="TIGR00468">
    <property type="entry name" value="pheS"/>
    <property type="match status" value="1"/>
</dbReference>
<keyword evidence="16" id="KW-1185">Reference proteome</keyword>
<organism evidence="15 16">
    <name type="scientific">Succiniclasticum ruminis</name>
    <dbReference type="NCBI Taxonomy" id="40841"/>
    <lineage>
        <taxon>Bacteria</taxon>
        <taxon>Bacillati</taxon>
        <taxon>Bacillota</taxon>
        <taxon>Negativicutes</taxon>
        <taxon>Acidaminococcales</taxon>
        <taxon>Acidaminococcaceae</taxon>
        <taxon>Succiniclasticum</taxon>
    </lineage>
</organism>
<dbReference type="GO" id="GO:0000287">
    <property type="term" value="F:magnesium ion binding"/>
    <property type="evidence" value="ECO:0007669"/>
    <property type="project" value="UniProtKB-UniRule"/>
</dbReference>
<dbReference type="GO" id="GO:0140096">
    <property type="term" value="F:catalytic activity, acting on a protein"/>
    <property type="evidence" value="ECO:0007669"/>
    <property type="project" value="UniProtKB-ARBA"/>
</dbReference>
<dbReference type="PANTHER" id="PTHR11538:SF41">
    <property type="entry name" value="PHENYLALANINE--TRNA LIGASE, MITOCHONDRIAL"/>
    <property type="match status" value="1"/>
</dbReference>
<evidence type="ECO:0000256" key="12">
    <source>
        <dbReference type="ARBA" id="ARBA00049255"/>
    </source>
</evidence>
<dbReference type="PROSITE" id="PS50862">
    <property type="entry name" value="AA_TRNA_LIGASE_II"/>
    <property type="match status" value="1"/>
</dbReference>
<evidence type="ECO:0000256" key="7">
    <source>
        <dbReference type="ARBA" id="ARBA00022741"/>
    </source>
</evidence>
<evidence type="ECO:0000256" key="3">
    <source>
        <dbReference type="ARBA" id="ARBA00011209"/>
    </source>
</evidence>
<evidence type="ECO:0000256" key="4">
    <source>
        <dbReference type="ARBA" id="ARBA00022490"/>
    </source>
</evidence>
<dbReference type="GO" id="GO:0005524">
    <property type="term" value="F:ATP binding"/>
    <property type="evidence" value="ECO:0007669"/>
    <property type="project" value="UniProtKB-UniRule"/>
</dbReference>
<feature type="binding site" evidence="13">
    <location>
        <position position="257"/>
    </location>
    <ligand>
        <name>Mg(2+)</name>
        <dbReference type="ChEBI" id="CHEBI:18420"/>
        <note>shared with beta subunit</note>
    </ligand>
</feature>
<dbReference type="InterPro" id="IPR022911">
    <property type="entry name" value="Phe_tRNA_ligase_alpha1_bac"/>
</dbReference>
<evidence type="ECO:0000259" key="14">
    <source>
        <dbReference type="PROSITE" id="PS50862"/>
    </source>
</evidence>
<dbReference type="InterPro" id="IPR004188">
    <property type="entry name" value="Phe-tRNA_ligase_II_N"/>
</dbReference>
<dbReference type="FunFam" id="3.30.930.10:FF:000003">
    <property type="entry name" value="Phenylalanine--tRNA ligase alpha subunit"/>
    <property type="match status" value="1"/>
</dbReference>
<keyword evidence="8 13" id="KW-0067">ATP-binding</keyword>
<dbReference type="GO" id="GO:0000049">
    <property type="term" value="F:tRNA binding"/>
    <property type="evidence" value="ECO:0007669"/>
    <property type="project" value="InterPro"/>
</dbReference>
<sequence>MSMKEMLLELKEKALADLEAAASSQELQDLKVKYLGRKGPMTEILRGMGKVPAEERPKIGEIVNQVKQTLEQCLKDRTEILRAEALKAKIANDKVDITLPGRKPAGGHLHPITLTNREIKKIFMHMGFDVIEGPEIDNDYFNFEALNLPKDHPARDMQDTFYITDNFLLRTQTSGVQARTMQSKEPNTPIRMISPGAVYRNDYDATHSPMFHQVEGLVVDKNISLADLKGTLETFCKEMFGSSVKIRLRPSYFPFTEPSCEVDISCVICGGKGCNVCKHSGWLEILGAGEVHPNVLEMSGYDSKVMNGYAFGMGVERIAMLKYGIDDLRLFFENDLRFIRQFR</sequence>
<dbReference type="EC" id="6.1.1.20" evidence="13"/>
<evidence type="ECO:0000256" key="9">
    <source>
        <dbReference type="ARBA" id="ARBA00022842"/>
    </source>
</evidence>
<evidence type="ECO:0000256" key="6">
    <source>
        <dbReference type="ARBA" id="ARBA00022723"/>
    </source>
</evidence>
<dbReference type="PANTHER" id="PTHR11538">
    <property type="entry name" value="PHENYLALANYL-TRNA SYNTHETASE"/>
    <property type="match status" value="1"/>
</dbReference>
<comment type="cofactor">
    <cofactor evidence="13">
        <name>Mg(2+)</name>
        <dbReference type="ChEBI" id="CHEBI:18420"/>
    </cofactor>
    <text evidence="13">Binds 2 magnesium ions per tetramer.</text>
</comment>
<evidence type="ECO:0000313" key="16">
    <source>
        <dbReference type="Proteomes" id="UP000198943"/>
    </source>
</evidence>
<name>A0A1G6L4S2_9FIRM</name>
<dbReference type="AlphaFoldDB" id="A0A1G6L4S2"/>
<proteinExistence type="inferred from homology"/>
<keyword evidence="10 13" id="KW-0648">Protein biosynthesis</keyword>
<dbReference type="EMBL" id="FMYW01000006">
    <property type="protein sequence ID" value="SDC38131.1"/>
    <property type="molecule type" value="Genomic_DNA"/>
</dbReference>
<dbReference type="GO" id="GO:0005737">
    <property type="term" value="C:cytoplasm"/>
    <property type="evidence" value="ECO:0007669"/>
    <property type="project" value="UniProtKB-SubCell"/>
</dbReference>
<dbReference type="Proteomes" id="UP000198943">
    <property type="component" value="Unassembled WGS sequence"/>
</dbReference>
<evidence type="ECO:0000313" key="15">
    <source>
        <dbReference type="EMBL" id="SDC38131.1"/>
    </source>
</evidence>
<dbReference type="HAMAP" id="MF_00281">
    <property type="entry name" value="Phe_tRNA_synth_alpha1"/>
    <property type="match status" value="1"/>
</dbReference>
<comment type="catalytic activity">
    <reaction evidence="12 13">
        <text>tRNA(Phe) + L-phenylalanine + ATP = L-phenylalanyl-tRNA(Phe) + AMP + diphosphate + H(+)</text>
        <dbReference type="Rhea" id="RHEA:19413"/>
        <dbReference type="Rhea" id="RHEA-COMP:9668"/>
        <dbReference type="Rhea" id="RHEA-COMP:9699"/>
        <dbReference type="ChEBI" id="CHEBI:15378"/>
        <dbReference type="ChEBI" id="CHEBI:30616"/>
        <dbReference type="ChEBI" id="CHEBI:33019"/>
        <dbReference type="ChEBI" id="CHEBI:58095"/>
        <dbReference type="ChEBI" id="CHEBI:78442"/>
        <dbReference type="ChEBI" id="CHEBI:78531"/>
        <dbReference type="ChEBI" id="CHEBI:456215"/>
        <dbReference type="EC" id="6.1.1.20"/>
    </reaction>
</comment>
<keyword evidence="9 13" id="KW-0460">Magnesium</keyword>
<evidence type="ECO:0000256" key="13">
    <source>
        <dbReference type="HAMAP-Rule" id="MF_00281"/>
    </source>
</evidence>
<dbReference type="Pfam" id="PF01409">
    <property type="entry name" value="tRNA-synt_2d"/>
    <property type="match status" value="1"/>
</dbReference>
<keyword evidence="6 13" id="KW-0479">Metal-binding</keyword>
<dbReference type="Gene3D" id="3.30.930.10">
    <property type="entry name" value="Bira Bifunctional Protein, Domain 2"/>
    <property type="match status" value="1"/>
</dbReference>
<evidence type="ECO:0000256" key="10">
    <source>
        <dbReference type="ARBA" id="ARBA00022917"/>
    </source>
</evidence>
<keyword evidence="7 13" id="KW-0547">Nucleotide-binding</keyword>
<dbReference type="SUPFAM" id="SSF55681">
    <property type="entry name" value="Class II aaRS and biotin synthetases"/>
    <property type="match status" value="1"/>
</dbReference>
<reference evidence="16" key="1">
    <citation type="submission" date="2016-10" db="EMBL/GenBank/DDBJ databases">
        <authorList>
            <person name="Varghese N."/>
            <person name="Submissions S."/>
        </authorList>
    </citation>
    <scope>NUCLEOTIDE SEQUENCE [LARGE SCALE GENOMIC DNA]</scope>
    <source>
        <strain evidence="16">DSM 11005</strain>
    </source>
</reference>
<evidence type="ECO:0000256" key="11">
    <source>
        <dbReference type="ARBA" id="ARBA00023146"/>
    </source>
</evidence>
<dbReference type="Pfam" id="PF02912">
    <property type="entry name" value="Phe_tRNA-synt_N"/>
    <property type="match status" value="1"/>
</dbReference>
<evidence type="ECO:0000256" key="2">
    <source>
        <dbReference type="ARBA" id="ARBA00010207"/>
    </source>
</evidence>
<comment type="similarity">
    <text evidence="2 13">Belongs to the class-II aminoacyl-tRNA synthetase family. Phe-tRNA synthetase alpha subunit type 1 subfamily.</text>
</comment>
<gene>
    <name evidence="13" type="primary">pheS</name>
    <name evidence="15" type="ORF">SAMN04487864_10655</name>
</gene>
<evidence type="ECO:0000256" key="5">
    <source>
        <dbReference type="ARBA" id="ARBA00022598"/>
    </source>
</evidence>
<dbReference type="InterPro" id="IPR002319">
    <property type="entry name" value="Phenylalanyl-tRNA_Synthase"/>
</dbReference>
<dbReference type="GO" id="GO:0004826">
    <property type="term" value="F:phenylalanine-tRNA ligase activity"/>
    <property type="evidence" value="ECO:0007669"/>
    <property type="project" value="UniProtKB-UniRule"/>
</dbReference>
<dbReference type="GO" id="GO:0016740">
    <property type="term" value="F:transferase activity"/>
    <property type="evidence" value="ECO:0007669"/>
    <property type="project" value="UniProtKB-ARBA"/>
</dbReference>
<dbReference type="InterPro" id="IPR006195">
    <property type="entry name" value="aa-tRNA-synth_II"/>
</dbReference>
<dbReference type="InterPro" id="IPR004529">
    <property type="entry name" value="Phe-tRNA-synth_IIc_asu"/>
</dbReference>
<keyword evidence="4 13" id="KW-0963">Cytoplasm</keyword>
<accession>A0A1G6L4S2</accession>
<dbReference type="SUPFAM" id="SSF46589">
    <property type="entry name" value="tRNA-binding arm"/>
    <property type="match status" value="1"/>
</dbReference>
<keyword evidence="5 13" id="KW-0436">Ligase</keyword>
<dbReference type="InterPro" id="IPR045864">
    <property type="entry name" value="aa-tRNA-synth_II/BPL/LPL"/>
</dbReference>
<protein>
    <recommendedName>
        <fullName evidence="13">Phenylalanine--tRNA ligase alpha subunit</fullName>
        <ecNumber evidence="13">6.1.1.20</ecNumber>
    </recommendedName>
    <alternativeName>
        <fullName evidence="13">Phenylalanyl-tRNA synthetase alpha subunit</fullName>
        <shortName evidence="13">PheRS</shortName>
    </alternativeName>
</protein>
<keyword evidence="11 13" id="KW-0030">Aminoacyl-tRNA synthetase</keyword>
<dbReference type="GO" id="GO:0006432">
    <property type="term" value="P:phenylalanyl-tRNA aminoacylation"/>
    <property type="evidence" value="ECO:0007669"/>
    <property type="project" value="UniProtKB-UniRule"/>
</dbReference>
<comment type="subunit">
    <text evidence="3 13">Tetramer of two alpha and two beta subunits.</text>
</comment>
<feature type="domain" description="Aminoacyl-transfer RNA synthetases class-II family profile" evidence="14">
    <location>
        <begin position="117"/>
        <end position="321"/>
    </location>
</feature>
<dbReference type="CDD" id="cd00496">
    <property type="entry name" value="PheRS_alpha_core"/>
    <property type="match status" value="1"/>
</dbReference>
<evidence type="ECO:0000256" key="8">
    <source>
        <dbReference type="ARBA" id="ARBA00022840"/>
    </source>
</evidence>
<evidence type="ECO:0000256" key="1">
    <source>
        <dbReference type="ARBA" id="ARBA00004496"/>
    </source>
</evidence>
<dbReference type="InterPro" id="IPR010978">
    <property type="entry name" value="tRNA-bd_arm"/>
</dbReference>
<comment type="subcellular location">
    <subcellularLocation>
        <location evidence="1 13">Cytoplasm</location>
    </subcellularLocation>
</comment>